<feature type="compositionally biased region" description="Basic and acidic residues" evidence="3">
    <location>
        <begin position="359"/>
        <end position="368"/>
    </location>
</feature>
<feature type="compositionally biased region" description="Low complexity" evidence="3">
    <location>
        <begin position="341"/>
        <end position="358"/>
    </location>
</feature>
<dbReference type="EMBL" id="GL883006">
    <property type="protein sequence ID" value="EGG24877.1"/>
    <property type="molecule type" value="Genomic_DNA"/>
</dbReference>
<evidence type="ECO:0000259" key="4">
    <source>
        <dbReference type="PROSITE" id="PS51747"/>
    </source>
</evidence>
<evidence type="ECO:0000256" key="3">
    <source>
        <dbReference type="SAM" id="MobiDB-lite"/>
    </source>
</evidence>
<evidence type="ECO:0000256" key="1">
    <source>
        <dbReference type="ARBA" id="ARBA00022694"/>
    </source>
</evidence>
<dbReference type="InterPro" id="IPR016193">
    <property type="entry name" value="Cytidine_deaminase-like"/>
</dbReference>
<dbReference type="GO" id="GO:0002100">
    <property type="term" value="P:tRNA wobble adenosine to inosine editing"/>
    <property type="evidence" value="ECO:0007669"/>
    <property type="project" value="InterPro"/>
</dbReference>
<feature type="region of interest" description="Disordered" evidence="3">
    <location>
        <begin position="338"/>
        <end position="378"/>
    </location>
</feature>
<dbReference type="SUPFAM" id="SSF53927">
    <property type="entry name" value="Cytidine deaminase-like"/>
    <property type="match status" value="1"/>
</dbReference>
<dbReference type="AlphaFoldDB" id="F4PGP3"/>
<dbReference type="PANTHER" id="PTHR11079:SF156">
    <property type="entry name" value="INACTIVE TRNA-SPECIFIC ADENOSINE DEAMINASE-LIKE PROTEIN 3-RELATED"/>
    <property type="match status" value="1"/>
</dbReference>
<feature type="compositionally biased region" description="Acidic residues" evidence="3">
    <location>
        <begin position="369"/>
        <end position="378"/>
    </location>
</feature>
<evidence type="ECO:0000313" key="6">
    <source>
        <dbReference type="Proteomes" id="UP000007797"/>
    </source>
</evidence>
<feature type="region of interest" description="Disordered" evidence="3">
    <location>
        <begin position="1"/>
        <end position="47"/>
    </location>
</feature>
<gene>
    <name evidence="5" type="ORF">DFA_03122</name>
</gene>
<dbReference type="GeneID" id="14876695"/>
<keyword evidence="1" id="KW-0819">tRNA processing</keyword>
<dbReference type="STRING" id="1054147.F4PGP3"/>
<dbReference type="InterPro" id="IPR002125">
    <property type="entry name" value="CMP_dCMP_dom"/>
</dbReference>
<dbReference type="PANTHER" id="PTHR11079">
    <property type="entry name" value="CYTOSINE DEAMINASE FAMILY MEMBER"/>
    <property type="match status" value="1"/>
</dbReference>
<protein>
    <submittedName>
        <fullName evidence="5">Cytidine deaminase-like protein</fullName>
    </submittedName>
</protein>
<sequence length="504" mass="57846">MSKRKIVGTKPSSSMCKNSQSNNTISSTTTDDDSHQETSSSSSLKEQVKEIQETRESLDPVLSFEEARDLEFSTIWVTNVDPKLASSLNSQLSKYIQTNHVYKDIQENFGHIKKLRKMTKDNKTYLEVFLCTVENYPHLIQDIDENRYSDDNANTDAASSSSSTSSISSISSSSSDLLHKYDETDYQSFIVQFLRINNLNKPYKVDIPKYAPLHLSQCPKWNAIWPCTYKYHPFSTPLVENLEDREIRPMKQYMKLAIEQANIAKSKGYRPIGGVLVDPNTNTTIISSHDSIPIDPQQQLLQNNNQDTKPKPLLSRFLSHCTMNILHELSQLHRELYGKPNINNNNSNNRQQQQQPDNIVKKDEKVEQAEEDDEEEEEEEEQYLANSYHLYLSREPCVMCSMALVHSRIERVIYGSQQHNGGGLGSCFRIHTEKSVNHKFQVYRGLMEKECLELFSPVVAVEENGNQQQETTKVLADENIKMALSTLKFCFLKIRLPHSREMVD</sequence>
<dbReference type="GO" id="GO:0005737">
    <property type="term" value="C:cytoplasm"/>
    <property type="evidence" value="ECO:0007669"/>
    <property type="project" value="TreeGrafter"/>
</dbReference>
<dbReference type="GO" id="GO:0052717">
    <property type="term" value="F:tRNA-specific adenosine-34 deaminase activity"/>
    <property type="evidence" value="ECO:0007669"/>
    <property type="project" value="UniProtKB-EC"/>
</dbReference>
<dbReference type="PROSITE" id="PS51747">
    <property type="entry name" value="CYT_DCMP_DEAMINASES_2"/>
    <property type="match status" value="1"/>
</dbReference>
<reference evidence="6" key="1">
    <citation type="journal article" date="2011" name="Genome Res.">
        <title>Phylogeny-wide analysis of social amoeba genomes highlights ancient origins for complex intercellular communication.</title>
        <authorList>
            <person name="Heidel A.J."/>
            <person name="Lawal H.M."/>
            <person name="Felder M."/>
            <person name="Schilde C."/>
            <person name="Helps N.R."/>
            <person name="Tunggal B."/>
            <person name="Rivero F."/>
            <person name="John U."/>
            <person name="Schleicher M."/>
            <person name="Eichinger L."/>
            <person name="Platzer M."/>
            <person name="Noegel A.A."/>
            <person name="Schaap P."/>
            <person name="Gloeckner G."/>
        </authorList>
    </citation>
    <scope>NUCLEOTIDE SEQUENCE [LARGE SCALE GENOMIC DNA]</scope>
    <source>
        <strain evidence="6">SH3</strain>
    </source>
</reference>
<keyword evidence="6" id="KW-1185">Reference proteome</keyword>
<feature type="domain" description="CMP/dCMP-type deaminase" evidence="4">
    <location>
        <begin position="248"/>
        <end position="443"/>
    </location>
</feature>
<dbReference type="RefSeq" id="XP_004362728.1">
    <property type="nucleotide sequence ID" value="XM_004362671.1"/>
</dbReference>
<accession>F4PGP3</accession>
<name>F4PGP3_CACFS</name>
<dbReference type="KEGG" id="dfa:DFA_03122"/>
<dbReference type="Gene3D" id="3.40.140.10">
    <property type="entry name" value="Cytidine Deaminase, domain 2"/>
    <property type="match status" value="1"/>
</dbReference>
<feature type="compositionally biased region" description="Low complexity" evidence="3">
    <location>
        <begin position="18"/>
        <end position="29"/>
    </location>
</feature>
<proteinExistence type="inferred from homology"/>
<evidence type="ECO:0000256" key="2">
    <source>
        <dbReference type="ARBA" id="ARBA00038160"/>
    </source>
</evidence>
<comment type="similarity">
    <text evidence="2">Belongs to the cytidine and deoxycytidylate deaminase family. ADAT3 subfamily.</text>
</comment>
<dbReference type="GO" id="GO:0005634">
    <property type="term" value="C:nucleus"/>
    <property type="evidence" value="ECO:0007669"/>
    <property type="project" value="TreeGrafter"/>
</dbReference>
<dbReference type="OMA" id="DWNYNIW"/>
<dbReference type="GO" id="GO:0046872">
    <property type="term" value="F:metal ion binding"/>
    <property type="evidence" value="ECO:0007669"/>
    <property type="project" value="UniProtKB-KW"/>
</dbReference>
<dbReference type="OrthoDB" id="3180714at2759"/>
<dbReference type="Proteomes" id="UP000007797">
    <property type="component" value="Unassembled WGS sequence"/>
</dbReference>
<organism evidence="5 6">
    <name type="scientific">Cavenderia fasciculata</name>
    <name type="common">Slime mold</name>
    <name type="synonym">Dictyostelium fasciculatum</name>
    <dbReference type="NCBI Taxonomy" id="261658"/>
    <lineage>
        <taxon>Eukaryota</taxon>
        <taxon>Amoebozoa</taxon>
        <taxon>Evosea</taxon>
        <taxon>Eumycetozoa</taxon>
        <taxon>Dictyostelia</taxon>
        <taxon>Acytosteliales</taxon>
        <taxon>Cavenderiaceae</taxon>
        <taxon>Cavenderia</taxon>
    </lineage>
</organism>
<evidence type="ECO:0000313" key="5">
    <source>
        <dbReference type="EMBL" id="EGG24877.1"/>
    </source>
</evidence>